<dbReference type="AlphaFoldDB" id="A0A4R3L4G4"/>
<dbReference type="PRINTS" id="PR00038">
    <property type="entry name" value="HTHLUXR"/>
</dbReference>
<proteinExistence type="predicted"/>
<dbReference type="Pfam" id="PF00072">
    <property type="entry name" value="Response_reg"/>
    <property type="match status" value="1"/>
</dbReference>
<dbReference type="Proteomes" id="UP000294937">
    <property type="component" value="Unassembled WGS sequence"/>
</dbReference>
<organism evidence="8 9">
    <name type="scientific">Hazenella coriacea</name>
    <dbReference type="NCBI Taxonomy" id="1179467"/>
    <lineage>
        <taxon>Bacteria</taxon>
        <taxon>Bacillati</taxon>
        <taxon>Bacillota</taxon>
        <taxon>Bacilli</taxon>
        <taxon>Bacillales</taxon>
        <taxon>Thermoactinomycetaceae</taxon>
        <taxon>Hazenella</taxon>
    </lineage>
</organism>
<evidence type="ECO:0000256" key="2">
    <source>
        <dbReference type="ARBA" id="ARBA00023015"/>
    </source>
</evidence>
<evidence type="ECO:0000313" key="8">
    <source>
        <dbReference type="EMBL" id="TCS94192.1"/>
    </source>
</evidence>
<protein>
    <submittedName>
        <fullName evidence="8">LuxR family two component transcriptional regulator</fullName>
    </submittedName>
</protein>
<dbReference type="SUPFAM" id="SSF52172">
    <property type="entry name" value="CheY-like"/>
    <property type="match status" value="1"/>
</dbReference>
<evidence type="ECO:0000259" key="7">
    <source>
        <dbReference type="PROSITE" id="PS50110"/>
    </source>
</evidence>
<keyword evidence="9" id="KW-1185">Reference proteome</keyword>
<dbReference type="PROSITE" id="PS00622">
    <property type="entry name" value="HTH_LUXR_1"/>
    <property type="match status" value="1"/>
</dbReference>
<dbReference type="Gene3D" id="3.40.50.2300">
    <property type="match status" value="1"/>
</dbReference>
<keyword evidence="1 5" id="KW-0597">Phosphoprotein</keyword>
<accession>A0A4R3L4G4</accession>
<dbReference type="InterPro" id="IPR016032">
    <property type="entry name" value="Sig_transdc_resp-reg_C-effctor"/>
</dbReference>
<keyword evidence="3" id="KW-0238">DNA-binding</keyword>
<keyword evidence="4" id="KW-0804">Transcription</keyword>
<evidence type="ECO:0000313" key="9">
    <source>
        <dbReference type="Proteomes" id="UP000294937"/>
    </source>
</evidence>
<dbReference type="PROSITE" id="PS50043">
    <property type="entry name" value="HTH_LUXR_2"/>
    <property type="match status" value="1"/>
</dbReference>
<feature type="modified residue" description="4-aspartylphosphate" evidence="5">
    <location>
        <position position="54"/>
    </location>
</feature>
<dbReference type="Pfam" id="PF00196">
    <property type="entry name" value="GerE"/>
    <property type="match status" value="1"/>
</dbReference>
<dbReference type="InterPro" id="IPR011006">
    <property type="entry name" value="CheY-like_superfamily"/>
</dbReference>
<sequence>MIRVMLVDDHVLIRKGIRLLLETFQDIEFVGEAGEGDEAIVQAMRLKPDVILMDLSMPNGLDGFSASKEIYQQLDQCKIVLLTMYDEESYVKKAIELGIHGYLLKKSQGSDLYEAIQSVHHNQRFYKTSVPDEKMEKWLEGKDHQKQDSVLTDREKEIVRLTLLGFSNREIAGKLLISVKTVENHKSNIMQKLNISSKHELIQYAINNNYLDLMI</sequence>
<dbReference type="GO" id="GO:0003677">
    <property type="term" value="F:DNA binding"/>
    <property type="evidence" value="ECO:0007669"/>
    <property type="project" value="UniProtKB-KW"/>
</dbReference>
<reference evidence="8 9" key="1">
    <citation type="submission" date="2019-03" db="EMBL/GenBank/DDBJ databases">
        <title>Genomic Encyclopedia of Type Strains, Phase IV (KMG-IV): sequencing the most valuable type-strain genomes for metagenomic binning, comparative biology and taxonomic classification.</title>
        <authorList>
            <person name="Goeker M."/>
        </authorList>
    </citation>
    <scope>NUCLEOTIDE SEQUENCE [LARGE SCALE GENOMIC DNA]</scope>
    <source>
        <strain evidence="8 9">DSM 45707</strain>
    </source>
</reference>
<feature type="domain" description="HTH luxR-type" evidence="6">
    <location>
        <begin position="144"/>
        <end position="209"/>
    </location>
</feature>
<gene>
    <name evidence="8" type="ORF">EDD58_10458</name>
</gene>
<dbReference type="PANTHER" id="PTHR43214">
    <property type="entry name" value="TWO-COMPONENT RESPONSE REGULATOR"/>
    <property type="match status" value="1"/>
</dbReference>
<comment type="caution">
    <text evidence="8">The sequence shown here is derived from an EMBL/GenBank/DDBJ whole genome shotgun (WGS) entry which is preliminary data.</text>
</comment>
<evidence type="ECO:0000256" key="4">
    <source>
        <dbReference type="ARBA" id="ARBA00023163"/>
    </source>
</evidence>
<dbReference type="InterPro" id="IPR001789">
    <property type="entry name" value="Sig_transdc_resp-reg_receiver"/>
</dbReference>
<dbReference type="GO" id="GO:0006355">
    <property type="term" value="P:regulation of DNA-templated transcription"/>
    <property type="evidence" value="ECO:0007669"/>
    <property type="project" value="InterPro"/>
</dbReference>
<keyword evidence="2" id="KW-0805">Transcription regulation</keyword>
<dbReference type="RefSeq" id="WP_131924611.1">
    <property type="nucleotide sequence ID" value="NZ_SMAG01000004.1"/>
</dbReference>
<dbReference type="InterPro" id="IPR000792">
    <property type="entry name" value="Tscrpt_reg_LuxR_C"/>
</dbReference>
<dbReference type="InterPro" id="IPR039420">
    <property type="entry name" value="WalR-like"/>
</dbReference>
<dbReference type="SMART" id="SM00448">
    <property type="entry name" value="REC"/>
    <property type="match status" value="1"/>
</dbReference>
<evidence type="ECO:0000256" key="1">
    <source>
        <dbReference type="ARBA" id="ARBA00022553"/>
    </source>
</evidence>
<feature type="domain" description="Response regulatory" evidence="7">
    <location>
        <begin position="3"/>
        <end position="120"/>
    </location>
</feature>
<evidence type="ECO:0000256" key="3">
    <source>
        <dbReference type="ARBA" id="ARBA00023125"/>
    </source>
</evidence>
<dbReference type="EMBL" id="SMAG01000004">
    <property type="protein sequence ID" value="TCS94192.1"/>
    <property type="molecule type" value="Genomic_DNA"/>
</dbReference>
<evidence type="ECO:0000256" key="5">
    <source>
        <dbReference type="PROSITE-ProRule" id="PRU00169"/>
    </source>
</evidence>
<evidence type="ECO:0000259" key="6">
    <source>
        <dbReference type="PROSITE" id="PS50043"/>
    </source>
</evidence>
<dbReference type="OrthoDB" id="9780153at2"/>
<dbReference type="CDD" id="cd17535">
    <property type="entry name" value="REC_NarL-like"/>
    <property type="match status" value="1"/>
</dbReference>
<dbReference type="SMART" id="SM00421">
    <property type="entry name" value="HTH_LUXR"/>
    <property type="match status" value="1"/>
</dbReference>
<dbReference type="PANTHER" id="PTHR43214:SF41">
    <property type="entry name" value="NITRATE_NITRITE RESPONSE REGULATOR PROTEIN NARP"/>
    <property type="match status" value="1"/>
</dbReference>
<dbReference type="SUPFAM" id="SSF46894">
    <property type="entry name" value="C-terminal effector domain of the bipartite response regulators"/>
    <property type="match status" value="1"/>
</dbReference>
<name>A0A4R3L4G4_9BACL</name>
<dbReference type="PROSITE" id="PS50110">
    <property type="entry name" value="RESPONSE_REGULATORY"/>
    <property type="match status" value="1"/>
</dbReference>
<dbReference type="GO" id="GO:0000160">
    <property type="term" value="P:phosphorelay signal transduction system"/>
    <property type="evidence" value="ECO:0007669"/>
    <property type="project" value="InterPro"/>
</dbReference>
<dbReference type="CDD" id="cd06170">
    <property type="entry name" value="LuxR_C_like"/>
    <property type="match status" value="1"/>
</dbReference>
<dbReference type="InterPro" id="IPR058245">
    <property type="entry name" value="NreC/VraR/RcsB-like_REC"/>
</dbReference>